<sequence length="200" mass="23014">MTRTIEITAETYARLEKLAVGFDSPEAVINRLLDQAEGKPETKPTLMFFPEDETEFKRELIKTKEAEVVLYKVDGTREVSRWNANKLTESSNLRGNLWSGLLRNWKEKGIKKAEFFVLPPTITYPDGDDDRVGLDKALSLQLNLTYEEMQLLEYEVHERESNDGVVYGHYVEIDLDNSDPEVLAKAEIDDDNYSFEVDLD</sequence>
<protein>
    <submittedName>
        <fullName evidence="1">Uncharacterized protein</fullName>
    </submittedName>
</protein>
<organism evidence="1">
    <name type="scientific">Vibrio parahaemolyticus</name>
    <dbReference type="NCBI Taxonomy" id="670"/>
    <lineage>
        <taxon>Bacteria</taxon>
        <taxon>Pseudomonadati</taxon>
        <taxon>Pseudomonadota</taxon>
        <taxon>Gammaproteobacteria</taxon>
        <taxon>Vibrionales</taxon>
        <taxon>Vibrionaceae</taxon>
        <taxon>Vibrio</taxon>
    </lineage>
</organism>
<gene>
    <name evidence="2" type="ORF">EHC69_17440</name>
    <name evidence="1" type="ORF">I7278_22705</name>
</gene>
<evidence type="ECO:0000313" key="1">
    <source>
        <dbReference type="EMBL" id="HAS6679599.1"/>
    </source>
</evidence>
<dbReference type="RefSeq" id="WP_114867932.1">
    <property type="nucleotide sequence ID" value="NZ_CP034298.1"/>
</dbReference>
<evidence type="ECO:0000313" key="2">
    <source>
        <dbReference type="EMBL" id="QHH10961.1"/>
    </source>
</evidence>
<dbReference type="AlphaFoldDB" id="A0A7Z2RQ77"/>
<reference evidence="2 3" key="2">
    <citation type="submission" date="2018-12" db="EMBL/GenBank/DDBJ databases">
        <title>Genomic insights into the evolutionary origins and pathogenicity of five Vibrio parahaemolyticus strains isolated from the shrimp with acute hepatopancreatic necrosis disease (AHPND).</title>
        <authorList>
            <person name="Yang Q."/>
            <person name="Dong X."/>
            <person name="Xie G."/>
            <person name="Fu S."/>
            <person name="Zou P."/>
            <person name="Sun J."/>
            <person name="Wang Y."/>
            <person name="Huang J."/>
        </authorList>
    </citation>
    <scope>NUCLEOTIDE SEQUENCE [LARGE SCALE GENOMIC DNA]</scope>
    <source>
        <strain evidence="2 3">20160303005-1</strain>
    </source>
</reference>
<evidence type="ECO:0000313" key="3">
    <source>
        <dbReference type="Proteomes" id="UP000464718"/>
    </source>
</evidence>
<dbReference type="Proteomes" id="UP000856022">
    <property type="component" value="Unassembled WGS sequence"/>
</dbReference>
<dbReference type="Proteomes" id="UP000464718">
    <property type="component" value="Chromosome i"/>
</dbReference>
<dbReference type="EMBL" id="CP034298">
    <property type="protein sequence ID" value="QHH10961.1"/>
    <property type="molecule type" value="Genomic_DNA"/>
</dbReference>
<proteinExistence type="predicted"/>
<reference evidence="1" key="1">
    <citation type="journal article" date="2018" name="Genome Biol.">
        <title>SKESA: strategic k-mer extension for scrupulous assemblies.</title>
        <authorList>
            <person name="Souvorov A."/>
            <person name="Agarwala R."/>
            <person name="Lipman D.J."/>
        </authorList>
    </citation>
    <scope>NUCLEOTIDE SEQUENCE</scope>
    <source>
        <strain evidence="1">1930</strain>
    </source>
</reference>
<name>A0A7Z2RQ77_VIBPH</name>
<accession>A0A7Z2RQ77</accession>
<dbReference type="EMBL" id="DACQKT010000016">
    <property type="protein sequence ID" value="HAS6679599.1"/>
    <property type="molecule type" value="Genomic_DNA"/>
</dbReference>
<reference evidence="1" key="3">
    <citation type="submission" date="2019-12" db="EMBL/GenBank/DDBJ databases">
        <authorList>
            <consortium name="NCBI Pathogen Detection Project"/>
        </authorList>
    </citation>
    <scope>NUCLEOTIDE SEQUENCE</scope>
    <source>
        <strain evidence="1">1930</strain>
    </source>
</reference>